<feature type="chain" id="PRO_5007418312" evidence="2">
    <location>
        <begin position="29"/>
        <end position="386"/>
    </location>
</feature>
<dbReference type="InParanoid" id="A0A0M8K8I7"/>
<name>A0A0M8K8I7_9CHLR</name>
<dbReference type="AlphaFoldDB" id="A0A0M8K8I7"/>
<evidence type="ECO:0000313" key="3">
    <source>
        <dbReference type="EMBL" id="GAP62932.1"/>
    </source>
</evidence>
<reference evidence="4 6" key="2">
    <citation type="submission" date="2015-07" db="EMBL/GenBank/DDBJ databases">
        <title>Whole genome sequence of Ardenticatena maritima DSM 23922.</title>
        <authorList>
            <person name="Hemp J."/>
            <person name="Ward L.M."/>
            <person name="Pace L.A."/>
            <person name="Fischer W.W."/>
        </authorList>
    </citation>
    <scope>NUCLEOTIDE SEQUENCE [LARGE SCALE GENOMIC DNA]</scope>
    <source>
        <strain evidence="4 6">110S</strain>
    </source>
</reference>
<evidence type="ECO:0000313" key="4">
    <source>
        <dbReference type="EMBL" id="KPL87148.1"/>
    </source>
</evidence>
<keyword evidence="2" id="KW-0732">Signal</keyword>
<dbReference type="InterPro" id="IPR011042">
    <property type="entry name" value="6-blade_b-propeller_TolB-like"/>
</dbReference>
<evidence type="ECO:0000256" key="1">
    <source>
        <dbReference type="SAM" id="MobiDB-lite"/>
    </source>
</evidence>
<dbReference type="PANTHER" id="PTHR36842">
    <property type="entry name" value="PROTEIN TOLB HOMOLOG"/>
    <property type="match status" value="1"/>
</dbReference>
<dbReference type="PANTHER" id="PTHR36842:SF1">
    <property type="entry name" value="PROTEIN TOLB"/>
    <property type="match status" value="1"/>
</dbReference>
<dbReference type="SUPFAM" id="SSF82171">
    <property type="entry name" value="DPP6 N-terminal domain-like"/>
    <property type="match status" value="1"/>
</dbReference>
<keyword evidence="5" id="KW-1185">Reference proteome</keyword>
<dbReference type="Proteomes" id="UP000050502">
    <property type="component" value="Unassembled WGS sequence"/>
</dbReference>
<sequence>MAAGVPPMKRFALLVPLLALAFMLACTARPTPTAPTSADADLPSATMTPAEIVARATFTPTPAPTPTASPSPTPTPVPQPRQLTNAPGCCWAPFFLDDGRVAFLDKPSPEAPTGYYAVPLTGGAPERIETRIGYYMGDGRYFVFWEGEQVVIEDRRDGMQYRPPTEGRSVSLLPDGEHILWSVRDSDSSIPFDQRITRVWQARLDGSEAREVLRLQGGGVVALLPDGTWLLERTAEDDETVRVLERYNAATETRVELFRAARMRSERLAPDGGFLLFFVAQDQVRERNGMWLLPLDGGEPQKLPWFGAYAWEDGDHILYLPFQAAAESHQIRRYTISTGADEALTDPAQTPFKVAQNNFAFAPDRSGMVYVSATDLSLYWLPLPGR</sequence>
<proteinExistence type="predicted"/>
<feature type="signal peptide" evidence="2">
    <location>
        <begin position="1"/>
        <end position="28"/>
    </location>
</feature>
<reference evidence="5" key="3">
    <citation type="submission" date="2015-08" db="EMBL/GenBank/DDBJ databases">
        <title>Draft Genome Sequence of a Heterotrophic Facultative Anaerobic Bacterium Ardenticatena maritima Strain 110S.</title>
        <authorList>
            <person name="Kawaichi S."/>
            <person name="Yoshida T."/>
            <person name="Sako Y."/>
            <person name="Nakamura R."/>
        </authorList>
    </citation>
    <scope>NUCLEOTIDE SEQUENCE [LARGE SCALE GENOMIC DNA]</scope>
    <source>
        <strain evidence="5">110S</strain>
    </source>
</reference>
<feature type="compositionally biased region" description="Pro residues" evidence="1">
    <location>
        <begin position="61"/>
        <end position="79"/>
    </location>
</feature>
<evidence type="ECO:0000256" key="2">
    <source>
        <dbReference type="SAM" id="SignalP"/>
    </source>
</evidence>
<gene>
    <name evidence="3" type="ORF">ARMA_1355</name>
    <name evidence="4" type="ORF">SE16_11440</name>
</gene>
<feature type="region of interest" description="Disordered" evidence="1">
    <location>
        <begin position="58"/>
        <end position="83"/>
    </location>
</feature>
<organism evidence="3 5">
    <name type="scientific">Ardenticatena maritima</name>
    <dbReference type="NCBI Taxonomy" id="872965"/>
    <lineage>
        <taxon>Bacteria</taxon>
        <taxon>Bacillati</taxon>
        <taxon>Chloroflexota</taxon>
        <taxon>Ardenticatenia</taxon>
        <taxon>Ardenticatenales</taxon>
        <taxon>Ardenticatenaceae</taxon>
        <taxon>Ardenticatena</taxon>
    </lineage>
</organism>
<dbReference type="EMBL" id="BBZA01000091">
    <property type="protein sequence ID" value="GAP62932.1"/>
    <property type="molecule type" value="Genomic_DNA"/>
</dbReference>
<dbReference type="Gene3D" id="2.120.10.30">
    <property type="entry name" value="TolB, C-terminal domain"/>
    <property type="match status" value="1"/>
</dbReference>
<reference evidence="3 5" key="1">
    <citation type="journal article" date="2015" name="Genome Announc.">
        <title>Draft Genome Sequence of a Heterotrophic Facultative Anaerobic Thermophilic Bacterium, Ardenticatena maritima Strain 110ST.</title>
        <authorList>
            <person name="Kawaichi S."/>
            <person name="Yoshida T."/>
            <person name="Sako Y."/>
            <person name="Nakamura R."/>
        </authorList>
    </citation>
    <scope>NUCLEOTIDE SEQUENCE [LARGE SCALE GENOMIC DNA]</scope>
    <source>
        <strain evidence="3 5">110S</strain>
    </source>
</reference>
<accession>A0A0M8K8I7</accession>
<dbReference type="Proteomes" id="UP000037784">
    <property type="component" value="Unassembled WGS sequence"/>
</dbReference>
<protein>
    <submittedName>
        <fullName evidence="3">Uncharacterized protein</fullName>
    </submittedName>
</protein>
<dbReference type="EMBL" id="LGKN01000006">
    <property type="protein sequence ID" value="KPL87148.1"/>
    <property type="molecule type" value="Genomic_DNA"/>
</dbReference>
<evidence type="ECO:0000313" key="5">
    <source>
        <dbReference type="Proteomes" id="UP000037784"/>
    </source>
</evidence>
<dbReference type="STRING" id="872965.SE16_11440"/>
<comment type="caution">
    <text evidence="3">The sequence shown here is derived from an EMBL/GenBank/DDBJ whole genome shotgun (WGS) entry which is preliminary data.</text>
</comment>
<evidence type="ECO:0000313" key="6">
    <source>
        <dbReference type="Proteomes" id="UP000050502"/>
    </source>
</evidence>